<evidence type="ECO:0000313" key="3">
    <source>
        <dbReference type="Proteomes" id="UP000619265"/>
    </source>
</evidence>
<dbReference type="PANTHER" id="PTHR47463:SF2">
    <property type="entry name" value="F-BOX PROTEIN SKIP16"/>
    <property type="match status" value="1"/>
</dbReference>
<reference evidence="2" key="2">
    <citation type="submission" date="2020-03" db="EMBL/GenBank/DDBJ databases">
        <title>Walnut 2.0.</title>
        <authorList>
            <person name="Marrano A."/>
            <person name="Britton M."/>
            <person name="Zimin A.V."/>
            <person name="Zaini P.A."/>
            <person name="Workman R."/>
            <person name="Puiu D."/>
            <person name="Bianco L."/>
            <person name="Allen B.J."/>
            <person name="Troggio M."/>
            <person name="Leslie C.A."/>
            <person name="Timp W."/>
            <person name="Dendekar A."/>
            <person name="Salzberg S.L."/>
            <person name="Neale D.B."/>
        </authorList>
    </citation>
    <scope>NUCLEOTIDE SEQUENCE</scope>
    <source>
        <tissue evidence="2">Leaves</tissue>
    </source>
</reference>
<dbReference type="Pfam" id="PF04379">
    <property type="entry name" value="DUF525"/>
    <property type="match status" value="1"/>
</dbReference>
<accession>A0A833UHG3</accession>
<dbReference type="InterPro" id="IPR036767">
    <property type="entry name" value="ApaG_sf"/>
</dbReference>
<reference evidence="2" key="1">
    <citation type="submission" date="2015-10" db="EMBL/GenBank/DDBJ databases">
        <authorList>
            <person name="Martinez-Garcia P.J."/>
            <person name="Crepeau M.W."/>
            <person name="Puiu D."/>
            <person name="Gonzalez-Ibeas D."/>
            <person name="Whalen J."/>
            <person name="Stevens K."/>
            <person name="Paul R."/>
            <person name="Butterfield T."/>
            <person name="Britton M."/>
            <person name="Reagan R."/>
            <person name="Chakraborty S."/>
            <person name="Walawage S.L."/>
            <person name="Vasquez-Gross H.A."/>
            <person name="Cardeno C."/>
            <person name="Famula R."/>
            <person name="Pratt K."/>
            <person name="Kuruganti S."/>
            <person name="Aradhya M.K."/>
            <person name="Leslie C.A."/>
            <person name="Dandekar A.M."/>
            <person name="Salzberg S.L."/>
            <person name="Wegrzyn J.L."/>
            <person name="Langley C.H."/>
            <person name="Neale D.B."/>
        </authorList>
    </citation>
    <scope>NUCLEOTIDE SEQUENCE</scope>
    <source>
        <tissue evidence="2">Leaves</tissue>
    </source>
</reference>
<evidence type="ECO:0000313" key="2">
    <source>
        <dbReference type="EMBL" id="KAF5451950.1"/>
    </source>
</evidence>
<dbReference type="Proteomes" id="UP000619265">
    <property type="component" value="Unassembled WGS sequence"/>
</dbReference>
<gene>
    <name evidence="2" type="ORF">F2P56_027000</name>
</gene>
<dbReference type="AlphaFoldDB" id="A0A833UHG3"/>
<dbReference type="Gene3D" id="1.20.1280.50">
    <property type="match status" value="1"/>
</dbReference>
<proteinExistence type="predicted"/>
<dbReference type="PROSITE" id="PS51087">
    <property type="entry name" value="APAG"/>
    <property type="match status" value="1"/>
</dbReference>
<evidence type="ECO:0000259" key="1">
    <source>
        <dbReference type="PROSITE" id="PS51087"/>
    </source>
</evidence>
<dbReference type="InterPro" id="IPR036047">
    <property type="entry name" value="F-box-like_dom_sf"/>
</dbReference>
<sequence>KHMIKRWSTRSKRWSGLLGPKRRSKVIEKESLEKRAERERETERDMGLESVGDLALHVILTKLGPKETATAACVNKKLRSLASEDSLWFKFCSQDLHLNHPLDPLGNSTPSFKVSYQLWREAFSMYPWLLVMRVNRCWGRLKNWLDINFPEAKATLCKGVSEADIQESERILKVKLPLPTRILYRFCDGQESVKQSLVSSHGSSLGLIGGYSFYQHFVNVYLLPLTEVILETKAIVRRPGFSRRSKYIVVAASSTYVEKFFFLNCTTGQLYVGTANLPTCGEMIPCVPNALISSVHDFNGDQQQDAMLLWLEEHVRRLENGVIKLREEGGFKSINLFPEDSPLCSTAITNGVKVRASAVFVPESADLQNENETYTFSYSIRMSLLPEGCVIHGICFSSCQLHQRHWIIRANDSVVSHVNGEAVIGQFPLLLPGGKEFVYESCTPLPTSLGSIEGSYTFVPGRLKNPKGAPFEVEVARVPLQLPDYIF</sequence>
<organism evidence="2 3">
    <name type="scientific">Juglans regia</name>
    <name type="common">English walnut</name>
    <dbReference type="NCBI Taxonomy" id="51240"/>
    <lineage>
        <taxon>Eukaryota</taxon>
        <taxon>Viridiplantae</taxon>
        <taxon>Streptophyta</taxon>
        <taxon>Embryophyta</taxon>
        <taxon>Tracheophyta</taxon>
        <taxon>Spermatophyta</taxon>
        <taxon>Magnoliopsida</taxon>
        <taxon>eudicotyledons</taxon>
        <taxon>Gunneridae</taxon>
        <taxon>Pentapetalae</taxon>
        <taxon>rosids</taxon>
        <taxon>fabids</taxon>
        <taxon>Fagales</taxon>
        <taxon>Juglandaceae</taxon>
        <taxon>Juglans</taxon>
    </lineage>
</organism>
<feature type="non-terminal residue" evidence="2">
    <location>
        <position position="1"/>
    </location>
</feature>
<dbReference type="SUPFAM" id="SSF81383">
    <property type="entry name" value="F-box domain"/>
    <property type="match status" value="1"/>
</dbReference>
<dbReference type="PANTHER" id="PTHR47463">
    <property type="entry name" value="F-BOX PROTEIN SKIP16"/>
    <property type="match status" value="1"/>
</dbReference>
<comment type="caution">
    <text evidence="2">The sequence shown here is derived from an EMBL/GenBank/DDBJ whole genome shotgun (WGS) entry which is preliminary data.</text>
</comment>
<dbReference type="Pfam" id="PF00646">
    <property type="entry name" value="F-box"/>
    <property type="match status" value="1"/>
</dbReference>
<dbReference type="SUPFAM" id="SSF110069">
    <property type="entry name" value="ApaG-like"/>
    <property type="match status" value="1"/>
</dbReference>
<dbReference type="EMBL" id="LIHL02000012">
    <property type="protein sequence ID" value="KAF5451950.1"/>
    <property type="molecule type" value="Genomic_DNA"/>
</dbReference>
<dbReference type="InterPro" id="IPR001810">
    <property type="entry name" value="F-box_dom"/>
</dbReference>
<dbReference type="InterPro" id="IPR007474">
    <property type="entry name" value="ApaG_domain"/>
</dbReference>
<protein>
    <recommendedName>
        <fullName evidence="1">ApaG domain-containing protein</fullName>
    </recommendedName>
</protein>
<feature type="domain" description="ApaG" evidence="1">
    <location>
        <begin position="346"/>
        <end position="487"/>
    </location>
</feature>
<name>A0A833UHG3_JUGRE</name>
<dbReference type="Gene3D" id="2.60.40.1470">
    <property type="entry name" value="ApaG domain"/>
    <property type="match status" value="1"/>
</dbReference>
<dbReference type="Gramene" id="Jr12_07300_p1">
    <property type="protein sequence ID" value="cds.Jr12_07300_p1"/>
    <property type="gene ID" value="Jr12_07300"/>
</dbReference>